<reference evidence="1" key="1">
    <citation type="journal article" date="2015" name="Nature">
        <title>Complex archaea that bridge the gap between prokaryotes and eukaryotes.</title>
        <authorList>
            <person name="Spang A."/>
            <person name="Saw J.H."/>
            <person name="Jorgensen S.L."/>
            <person name="Zaremba-Niedzwiedzka K."/>
            <person name="Martijn J."/>
            <person name="Lind A.E."/>
            <person name="van Eijk R."/>
            <person name="Schleper C."/>
            <person name="Guy L."/>
            <person name="Ettema T.J."/>
        </authorList>
    </citation>
    <scope>NUCLEOTIDE SEQUENCE</scope>
</reference>
<comment type="caution">
    <text evidence="1">The sequence shown here is derived from an EMBL/GenBank/DDBJ whole genome shotgun (WGS) entry which is preliminary data.</text>
</comment>
<protein>
    <submittedName>
        <fullName evidence="1">Uncharacterized protein</fullName>
    </submittedName>
</protein>
<evidence type="ECO:0000313" key="1">
    <source>
        <dbReference type="EMBL" id="KKL66961.1"/>
    </source>
</evidence>
<accession>A0A0F9EL08</accession>
<feature type="non-terminal residue" evidence="1">
    <location>
        <position position="1"/>
    </location>
</feature>
<dbReference type="EMBL" id="LAZR01027035">
    <property type="protein sequence ID" value="KKL66961.1"/>
    <property type="molecule type" value="Genomic_DNA"/>
</dbReference>
<organism evidence="1">
    <name type="scientific">marine sediment metagenome</name>
    <dbReference type="NCBI Taxonomy" id="412755"/>
    <lineage>
        <taxon>unclassified sequences</taxon>
        <taxon>metagenomes</taxon>
        <taxon>ecological metagenomes</taxon>
    </lineage>
</organism>
<gene>
    <name evidence="1" type="ORF">LCGC14_2139720</name>
</gene>
<name>A0A0F9EL08_9ZZZZ</name>
<proteinExistence type="predicted"/>
<dbReference type="AlphaFoldDB" id="A0A0F9EL08"/>
<sequence>ITVYYRVVDVQPLSYSEALQDVEDMGTETQRILDTVFSPTLDNGIFWAVTKNWFKHDHLDQAQPELRRTLTLSMTKIESANPEVFEGYMGVLIFGSPGGPHTYTEAFNVQTTYGYPQATEMINDTNTPVFFTGKFNGRLNADMYLSASDIGGDVFDVNQIGEISSNGEVLEATLLQQYNNNDSPTGVLTITTKVKVVSSVVVSFVEALMEIRLIADIIEYPTMSVA</sequence>